<evidence type="ECO:0000259" key="1">
    <source>
        <dbReference type="Pfam" id="PF03372"/>
    </source>
</evidence>
<gene>
    <name evidence="2" type="ORF">D4764_02G0004460</name>
</gene>
<dbReference type="SUPFAM" id="SSF56219">
    <property type="entry name" value="DNase I-like"/>
    <property type="match status" value="1"/>
</dbReference>
<evidence type="ECO:0000313" key="3">
    <source>
        <dbReference type="Proteomes" id="UP000324091"/>
    </source>
</evidence>
<name>A0A5C6NKD8_9TELE</name>
<dbReference type="CDD" id="cd09076">
    <property type="entry name" value="L1-EN"/>
    <property type="match status" value="1"/>
</dbReference>
<dbReference type="InterPro" id="IPR036691">
    <property type="entry name" value="Endo/exonu/phosph_ase_sf"/>
</dbReference>
<dbReference type="Pfam" id="PF03372">
    <property type="entry name" value="Exo_endo_phos"/>
    <property type="match status" value="1"/>
</dbReference>
<protein>
    <recommendedName>
        <fullName evidence="1">Endonuclease/exonuclease/phosphatase domain-containing protein</fullName>
    </recommendedName>
</protein>
<dbReference type="GO" id="GO:0003824">
    <property type="term" value="F:catalytic activity"/>
    <property type="evidence" value="ECO:0007669"/>
    <property type="project" value="InterPro"/>
</dbReference>
<dbReference type="Gene3D" id="3.60.10.10">
    <property type="entry name" value="Endonuclease/exonuclease/phosphatase"/>
    <property type="match status" value="1"/>
</dbReference>
<feature type="domain" description="Endonuclease/exonuclease/phosphatase" evidence="1">
    <location>
        <begin position="45"/>
        <end position="275"/>
    </location>
</feature>
<keyword evidence="3" id="KW-1185">Reference proteome</keyword>
<dbReference type="InterPro" id="IPR005135">
    <property type="entry name" value="Endo/exonuclease/phosphatase"/>
</dbReference>
<proteinExistence type="predicted"/>
<dbReference type="Proteomes" id="UP000324091">
    <property type="component" value="Chromosome 2"/>
</dbReference>
<dbReference type="EMBL" id="RHFK02000012">
    <property type="protein sequence ID" value="TWW67405.1"/>
    <property type="molecule type" value="Genomic_DNA"/>
</dbReference>
<dbReference type="InterPro" id="IPR027124">
    <property type="entry name" value="Swc5/CFDP1/2"/>
</dbReference>
<sequence>MEPPSRGLTTCRRGQGGRVHCVLGSSRRQGPWRSDSRLHKLALGTWNVTSLVGKEPELVREVEKFRLDIVGLTSTHGKGSGTSLLERGWTLYHSGVADGERRRAGVAILVAPQLSACVLEFTPVDERVASLRLRVGGRILTVVCAYGPNSSSAYPPFLESLEGVLESAPSGGSLVLLGDFNAHVGNDSVTWRGVIGKNGPPDLNPSGVLLLDFCARLRLSIMNTLFRHKGVHMCTWHQDALGRRSMIDFVVVSSDLRPHVLDTRVKRGAELSTDHHLVVSWLRWWGRMPDRPGRPKRVVRVCWERLAESPVRRSFNSRLRESFDHVPGRRGTLSGWCLSWRQCPNPLVDTSGEGCRQAEEGVVSGLLLACGTPEAADGYRHAKRSAATAVAEAKTRAWEEFGEAMENDFRTASKRFWTTIRRLRRGKQCTVNTVYSGDGVLLTSTRDVVDRWKEYFEDLLNPTNTPSSEEVGPGDLEMGSRISGAEVAEVVKKLLGGKAPGVDEIRPESLKALDVVGLSWLTRLCNIAWTSGAVPLDWQTGVVVPSF</sequence>
<dbReference type="PANTHER" id="PTHR23227">
    <property type="entry name" value="BUCENTAUR RELATED"/>
    <property type="match status" value="1"/>
</dbReference>
<organism evidence="2 3">
    <name type="scientific">Takifugu flavidus</name>
    <name type="common">sansaifugu</name>
    <dbReference type="NCBI Taxonomy" id="433684"/>
    <lineage>
        <taxon>Eukaryota</taxon>
        <taxon>Metazoa</taxon>
        <taxon>Chordata</taxon>
        <taxon>Craniata</taxon>
        <taxon>Vertebrata</taxon>
        <taxon>Euteleostomi</taxon>
        <taxon>Actinopterygii</taxon>
        <taxon>Neopterygii</taxon>
        <taxon>Teleostei</taxon>
        <taxon>Neoteleostei</taxon>
        <taxon>Acanthomorphata</taxon>
        <taxon>Eupercaria</taxon>
        <taxon>Tetraodontiformes</taxon>
        <taxon>Tetradontoidea</taxon>
        <taxon>Tetraodontidae</taxon>
        <taxon>Takifugu</taxon>
    </lineage>
</organism>
<reference evidence="2 3" key="1">
    <citation type="submission" date="2019-04" db="EMBL/GenBank/DDBJ databases">
        <title>Chromosome genome assembly for Takifugu flavidus.</title>
        <authorList>
            <person name="Xiao S."/>
        </authorList>
    </citation>
    <scope>NUCLEOTIDE SEQUENCE [LARGE SCALE GENOMIC DNA]</scope>
    <source>
        <strain evidence="2">HTHZ2018</strain>
        <tissue evidence="2">Muscle</tissue>
    </source>
</reference>
<comment type="caution">
    <text evidence="2">The sequence shown here is derived from an EMBL/GenBank/DDBJ whole genome shotgun (WGS) entry which is preliminary data.</text>
</comment>
<dbReference type="AlphaFoldDB" id="A0A5C6NKD8"/>
<evidence type="ECO:0000313" key="2">
    <source>
        <dbReference type="EMBL" id="TWW67405.1"/>
    </source>
</evidence>
<dbReference type="PANTHER" id="PTHR23227:SF83">
    <property type="entry name" value="ENDONUCLEASE_EXONUCLEASE_PHOSPHATASE DOMAIN-CONTAINING PROTEIN"/>
    <property type="match status" value="1"/>
</dbReference>
<accession>A0A5C6NKD8</accession>